<dbReference type="Pfam" id="PF00270">
    <property type="entry name" value="DEAD"/>
    <property type="match status" value="1"/>
</dbReference>
<feature type="compositionally biased region" description="Basic and acidic residues" evidence="12">
    <location>
        <begin position="668"/>
        <end position="692"/>
    </location>
</feature>
<dbReference type="GO" id="GO:0003724">
    <property type="term" value="F:RNA helicase activity"/>
    <property type="evidence" value="ECO:0007669"/>
    <property type="project" value="UniProtKB-EC"/>
</dbReference>
<feature type="compositionally biased region" description="Basic and acidic residues" evidence="12">
    <location>
        <begin position="525"/>
        <end position="539"/>
    </location>
</feature>
<evidence type="ECO:0000256" key="1">
    <source>
        <dbReference type="ARBA" id="ARBA00004604"/>
    </source>
</evidence>
<feature type="region of interest" description="Disordered" evidence="12">
    <location>
        <begin position="498"/>
        <end position="539"/>
    </location>
</feature>
<dbReference type="InterPro" id="IPR000629">
    <property type="entry name" value="RNA-helicase_DEAD-box_CS"/>
</dbReference>
<dbReference type="PROSITE" id="PS00039">
    <property type="entry name" value="DEAD_ATP_HELICASE"/>
    <property type="match status" value="1"/>
</dbReference>
<dbReference type="CDD" id="cd18787">
    <property type="entry name" value="SF2_C_DEAD"/>
    <property type="match status" value="1"/>
</dbReference>
<comment type="catalytic activity">
    <reaction evidence="11">
        <text>ATP + H2O = ADP + phosphate + H(+)</text>
        <dbReference type="Rhea" id="RHEA:13065"/>
        <dbReference type="ChEBI" id="CHEBI:15377"/>
        <dbReference type="ChEBI" id="CHEBI:15378"/>
        <dbReference type="ChEBI" id="CHEBI:30616"/>
        <dbReference type="ChEBI" id="CHEBI:43474"/>
        <dbReference type="ChEBI" id="CHEBI:456216"/>
        <dbReference type="EC" id="3.6.4.13"/>
    </reaction>
</comment>
<keyword evidence="3" id="KW-0698">rRNA processing</keyword>
<evidence type="ECO:0000256" key="5">
    <source>
        <dbReference type="ARBA" id="ARBA00022801"/>
    </source>
</evidence>
<feature type="region of interest" description="Disordered" evidence="12">
    <location>
        <begin position="656"/>
        <end position="806"/>
    </location>
</feature>
<dbReference type="PROSITE" id="PS51194">
    <property type="entry name" value="HELICASE_CTER"/>
    <property type="match status" value="1"/>
</dbReference>
<dbReference type="SMART" id="SM00487">
    <property type="entry name" value="DEXDc"/>
    <property type="match status" value="1"/>
</dbReference>
<feature type="domain" description="DEAD-box RNA helicase Q" evidence="15">
    <location>
        <begin position="53"/>
        <end position="81"/>
    </location>
</feature>
<dbReference type="OrthoDB" id="10259640at2759"/>
<dbReference type="EC" id="3.6.4.13" evidence="11"/>
<feature type="region of interest" description="Disordered" evidence="12">
    <location>
        <begin position="563"/>
        <end position="593"/>
    </location>
</feature>
<evidence type="ECO:0000313" key="16">
    <source>
        <dbReference type="EMBL" id="KAF7556417.1"/>
    </source>
</evidence>
<dbReference type="PANTHER" id="PTHR24031">
    <property type="entry name" value="RNA HELICASE"/>
    <property type="match status" value="1"/>
</dbReference>
<dbReference type="AlphaFoldDB" id="A0A9P5HEU8"/>
<dbReference type="Proteomes" id="UP000722485">
    <property type="component" value="Unassembled WGS sequence"/>
</dbReference>
<feature type="compositionally biased region" description="Basic and acidic residues" evidence="12">
    <location>
        <begin position="754"/>
        <end position="773"/>
    </location>
</feature>
<dbReference type="GO" id="GO:0005730">
    <property type="term" value="C:nucleolus"/>
    <property type="evidence" value="ECO:0007669"/>
    <property type="project" value="UniProtKB-SubCell"/>
</dbReference>
<dbReference type="InterPro" id="IPR014001">
    <property type="entry name" value="Helicase_ATP-bd"/>
</dbReference>
<organism evidence="16 17">
    <name type="scientific">Cylindrodendrum hubeiense</name>
    <dbReference type="NCBI Taxonomy" id="595255"/>
    <lineage>
        <taxon>Eukaryota</taxon>
        <taxon>Fungi</taxon>
        <taxon>Dikarya</taxon>
        <taxon>Ascomycota</taxon>
        <taxon>Pezizomycotina</taxon>
        <taxon>Sordariomycetes</taxon>
        <taxon>Hypocreomycetidae</taxon>
        <taxon>Hypocreales</taxon>
        <taxon>Nectriaceae</taxon>
        <taxon>Cylindrodendrum</taxon>
    </lineage>
</organism>
<evidence type="ECO:0000256" key="11">
    <source>
        <dbReference type="RuleBase" id="RU365068"/>
    </source>
</evidence>
<dbReference type="SUPFAM" id="SSF52540">
    <property type="entry name" value="P-loop containing nucleoside triphosphate hydrolases"/>
    <property type="match status" value="1"/>
</dbReference>
<feature type="short sequence motif" description="Q motif" evidence="10">
    <location>
        <begin position="53"/>
        <end position="81"/>
    </location>
</feature>
<dbReference type="GO" id="GO:0006364">
    <property type="term" value="P:rRNA processing"/>
    <property type="evidence" value="ECO:0007669"/>
    <property type="project" value="UniProtKB-KW"/>
</dbReference>
<dbReference type="Pfam" id="PF13959">
    <property type="entry name" value="CTE_SPB4"/>
    <property type="match status" value="1"/>
</dbReference>
<keyword evidence="2" id="KW-0690">Ribosome biogenesis</keyword>
<feature type="domain" description="Helicase ATP-binding" evidence="13">
    <location>
        <begin position="84"/>
        <end position="258"/>
    </location>
</feature>
<keyword evidence="8 11" id="KW-0694">RNA-binding</keyword>
<dbReference type="InterPro" id="IPR011545">
    <property type="entry name" value="DEAD/DEAH_box_helicase_dom"/>
</dbReference>
<evidence type="ECO:0000256" key="10">
    <source>
        <dbReference type="PROSITE-ProRule" id="PRU00552"/>
    </source>
</evidence>
<evidence type="ECO:0000259" key="13">
    <source>
        <dbReference type="PROSITE" id="PS51192"/>
    </source>
</evidence>
<keyword evidence="17" id="KW-1185">Reference proteome</keyword>
<evidence type="ECO:0000259" key="15">
    <source>
        <dbReference type="PROSITE" id="PS51195"/>
    </source>
</evidence>
<dbReference type="SMART" id="SM01178">
    <property type="entry name" value="DUF4217"/>
    <property type="match status" value="1"/>
</dbReference>
<dbReference type="InterPro" id="IPR027417">
    <property type="entry name" value="P-loop_NTPase"/>
</dbReference>
<comment type="similarity">
    <text evidence="11">Belongs to the DEAD box helicase family.</text>
</comment>
<evidence type="ECO:0000259" key="14">
    <source>
        <dbReference type="PROSITE" id="PS51194"/>
    </source>
</evidence>
<protein>
    <recommendedName>
        <fullName evidence="11">ATP-dependent RNA helicase</fullName>
        <ecNumber evidence="11">3.6.4.13</ecNumber>
    </recommendedName>
</protein>
<feature type="compositionally biased region" description="Basic residues" evidence="12">
    <location>
        <begin position="693"/>
        <end position="704"/>
    </location>
</feature>
<proteinExistence type="inferred from homology"/>
<dbReference type="GO" id="GO:0003723">
    <property type="term" value="F:RNA binding"/>
    <property type="evidence" value="ECO:0007669"/>
    <property type="project" value="UniProtKB-UniRule"/>
</dbReference>
<accession>A0A9P5HEU8</accession>
<evidence type="ECO:0000256" key="12">
    <source>
        <dbReference type="SAM" id="MobiDB-lite"/>
    </source>
</evidence>
<dbReference type="InterPro" id="IPR025313">
    <property type="entry name" value="SPB4-like_CTE"/>
</dbReference>
<sequence>MAPNARHGGRQAKPQQKSGRTDQRQQKRKRDQEDLQKLEERVNELDPKSTETKNFSDLPLSVPTARGLEASHFQTLTDVQAGAIPLALKGNDILGAAKTGSGKTLAFLVPVLEKLYRAQWTEFDGLGALIISPTRELAVQIFEVLRKIGRHHAFSAGLVIGGKSLKEEAERLDRMNILVCTPGRMLQHLDQTAGFDANNLQLLVLDEADRIMDMGFSSSVDALVEHLPKERQTLMFSATQSKKVSDLARLSLNDPEYVSVHEAAVSATPVNLQQHYIVTPLTEKLDTLYGFIKANLKSKIIVFLSSGKQVRFVYESFRHLQPGIPLLHLHGRQKQMARLEITSRFTAAKQSCLFATDVVARGIDFPAVDWVIQADCPEDADTYIHRVGRTARFESNGRAVIFLDPSEETGMLKRLEQKKIPIQKVNVKEKKKKSIKDQLQSMCFQNPDLKYLGQKAFISYTRSIHLQRDKQVFQFKKLDLDGFAASLGLPGTPQIKFQKGEDIKRIKNAPRSGMSSGSESEMELDGSKKPKKKGEVRTKYDRMFERTNQDVLSSHYSKLVLDGDEEKKDGDDDDEGDFLSVKRRLNDDDLDEEAKNAFQSSAKIIEGMGGDEPFIVDSKRREKALKSKKKMLKFKGNPTKLVYDDDGNSHEVYELQDEDDFNQEGPAEELRRKFVEDETTRVREADVDDKQHAKDKRREKRDKRKAREAMEIAGIDPDAAPMLANAEDDGHDPLEFMRSLPMAGQGSGSDSEAEPPKKRAKKWFEDDSDEERKAKKAKKARGKVIEVDQEPETLEDLEALAAGLLD</sequence>
<comment type="function">
    <text evidence="11">RNA helicase.</text>
</comment>
<dbReference type="PROSITE" id="PS51195">
    <property type="entry name" value="Q_MOTIF"/>
    <property type="match status" value="1"/>
</dbReference>
<keyword evidence="5 11" id="KW-0378">Hydrolase</keyword>
<dbReference type="Pfam" id="PF00271">
    <property type="entry name" value="Helicase_C"/>
    <property type="match status" value="1"/>
</dbReference>
<evidence type="ECO:0000256" key="9">
    <source>
        <dbReference type="ARBA" id="ARBA00023242"/>
    </source>
</evidence>
<keyword evidence="9" id="KW-0539">Nucleus</keyword>
<keyword evidence="6 11" id="KW-0347">Helicase</keyword>
<name>A0A9P5HEU8_9HYPO</name>
<evidence type="ECO:0000313" key="17">
    <source>
        <dbReference type="Proteomes" id="UP000722485"/>
    </source>
</evidence>
<dbReference type="PROSITE" id="PS51192">
    <property type="entry name" value="HELICASE_ATP_BIND_1"/>
    <property type="match status" value="1"/>
</dbReference>
<feature type="domain" description="Helicase C-terminal" evidence="14">
    <location>
        <begin position="284"/>
        <end position="433"/>
    </location>
</feature>
<evidence type="ECO:0000256" key="6">
    <source>
        <dbReference type="ARBA" id="ARBA00022806"/>
    </source>
</evidence>
<feature type="compositionally biased region" description="Basic and acidic residues" evidence="12">
    <location>
        <begin position="19"/>
        <end position="51"/>
    </location>
</feature>
<evidence type="ECO:0000256" key="2">
    <source>
        <dbReference type="ARBA" id="ARBA00022517"/>
    </source>
</evidence>
<dbReference type="GO" id="GO:0005524">
    <property type="term" value="F:ATP binding"/>
    <property type="evidence" value="ECO:0007669"/>
    <property type="project" value="UniProtKB-UniRule"/>
</dbReference>
<dbReference type="SMART" id="SM00490">
    <property type="entry name" value="HELICc"/>
    <property type="match status" value="1"/>
</dbReference>
<evidence type="ECO:0000256" key="7">
    <source>
        <dbReference type="ARBA" id="ARBA00022840"/>
    </source>
</evidence>
<dbReference type="CDD" id="cd17941">
    <property type="entry name" value="DEADc_DDX10"/>
    <property type="match status" value="1"/>
</dbReference>
<dbReference type="InterPro" id="IPR014014">
    <property type="entry name" value="RNA_helicase_DEAD_Q_motif"/>
</dbReference>
<dbReference type="InterPro" id="IPR001650">
    <property type="entry name" value="Helicase_C-like"/>
</dbReference>
<gene>
    <name evidence="16" type="ORF">G7Z17_g1482</name>
</gene>
<comment type="subcellular location">
    <subcellularLocation>
        <location evidence="1">Nucleus</location>
        <location evidence="1">Nucleolus</location>
    </subcellularLocation>
</comment>
<dbReference type="EMBL" id="JAANBB010000012">
    <property type="protein sequence ID" value="KAF7556417.1"/>
    <property type="molecule type" value="Genomic_DNA"/>
</dbReference>
<feature type="region of interest" description="Disordered" evidence="12">
    <location>
        <begin position="1"/>
        <end position="58"/>
    </location>
</feature>
<evidence type="ECO:0000256" key="8">
    <source>
        <dbReference type="ARBA" id="ARBA00022884"/>
    </source>
</evidence>
<comment type="caution">
    <text evidence="16">The sequence shown here is derived from an EMBL/GenBank/DDBJ whole genome shotgun (WGS) entry which is preliminary data.</text>
</comment>
<reference evidence="16" key="1">
    <citation type="submission" date="2020-03" db="EMBL/GenBank/DDBJ databases">
        <title>Draft Genome Sequence of Cylindrodendrum hubeiense.</title>
        <authorList>
            <person name="Buettner E."/>
            <person name="Kellner H."/>
        </authorList>
    </citation>
    <scope>NUCLEOTIDE SEQUENCE</scope>
    <source>
        <strain evidence="16">IHI 201604</strain>
    </source>
</reference>
<keyword evidence="7 11" id="KW-0067">ATP-binding</keyword>
<dbReference type="Gene3D" id="3.40.50.300">
    <property type="entry name" value="P-loop containing nucleotide triphosphate hydrolases"/>
    <property type="match status" value="2"/>
</dbReference>
<dbReference type="GO" id="GO:0016787">
    <property type="term" value="F:hydrolase activity"/>
    <property type="evidence" value="ECO:0007669"/>
    <property type="project" value="UniProtKB-KW"/>
</dbReference>
<evidence type="ECO:0000256" key="4">
    <source>
        <dbReference type="ARBA" id="ARBA00022741"/>
    </source>
</evidence>
<comment type="domain">
    <text evidence="11">The Q motif is unique to and characteristic of the DEAD box family of RNA helicases and controls ATP binding and hydrolysis.</text>
</comment>
<keyword evidence="4 11" id="KW-0547">Nucleotide-binding</keyword>
<evidence type="ECO:0000256" key="3">
    <source>
        <dbReference type="ARBA" id="ARBA00022552"/>
    </source>
</evidence>
<feature type="compositionally biased region" description="Acidic residues" evidence="12">
    <location>
        <begin position="787"/>
        <end position="798"/>
    </location>
</feature>